<evidence type="ECO:0000256" key="12">
    <source>
        <dbReference type="ARBA" id="ARBA00023054"/>
    </source>
</evidence>
<evidence type="ECO:0000256" key="5">
    <source>
        <dbReference type="ARBA" id="ARBA00022490"/>
    </source>
</evidence>
<dbReference type="CDD" id="cd01372">
    <property type="entry name" value="KISc_KIF4"/>
    <property type="match status" value="1"/>
</dbReference>
<keyword evidence="8" id="KW-0493">Microtubule</keyword>
<evidence type="ECO:0000256" key="17">
    <source>
        <dbReference type="PROSITE-ProRule" id="PRU00283"/>
    </source>
</evidence>
<dbReference type="InterPro" id="IPR001680">
    <property type="entry name" value="WD40_rpt"/>
</dbReference>
<dbReference type="GO" id="GO:0051231">
    <property type="term" value="P:spindle elongation"/>
    <property type="evidence" value="ECO:0007669"/>
    <property type="project" value="TreeGrafter"/>
</dbReference>
<evidence type="ECO:0000256" key="11">
    <source>
        <dbReference type="ARBA" id="ARBA00022840"/>
    </source>
</evidence>
<dbReference type="PROSITE" id="PS50082">
    <property type="entry name" value="WD_REPEATS_2"/>
    <property type="match status" value="2"/>
</dbReference>
<name>A0A9J7IP66_SPOLT</name>
<dbReference type="PROSITE" id="PS50067">
    <property type="entry name" value="KINESIN_MOTOR_2"/>
    <property type="match status" value="1"/>
</dbReference>
<dbReference type="GO" id="GO:0005524">
    <property type="term" value="F:ATP binding"/>
    <property type="evidence" value="ECO:0007669"/>
    <property type="project" value="UniProtKB-UniRule"/>
</dbReference>
<feature type="coiled-coil region" evidence="18">
    <location>
        <begin position="608"/>
        <end position="790"/>
    </location>
</feature>
<dbReference type="InterPro" id="IPR027640">
    <property type="entry name" value="Kinesin-like_fam"/>
</dbReference>
<dbReference type="InterPro" id="IPR056532">
    <property type="entry name" value="KIF21A/B_hel_2"/>
</dbReference>
<dbReference type="GO" id="GO:0005874">
    <property type="term" value="C:microtubule"/>
    <property type="evidence" value="ECO:0007669"/>
    <property type="project" value="UniProtKB-KW"/>
</dbReference>
<keyword evidence="9" id="KW-0677">Repeat</keyword>
<dbReference type="GO" id="GO:0008017">
    <property type="term" value="F:microtubule binding"/>
    <property type="evidence" value="ECO:0007669"/>
    <property type="project" value="InterPro"/>
</dbReference>
<feature type="domain" description="Kinesin motor" evidence="20">
    <location>
        <begin position="6"/>
        <end position="365"/>
    </location>
</feature>
<feature type="coiled-coil region" evidence="18">
    <location>
        <begin position="843"/>
        <end position="892"/>
    </location>
</feature>
<evidence type="ECO:0000256" key="16">
    <source>
        <dbReference type="PROSITE-ProRule" id="PRU00221"/>
    </source>
</evidence>
<evidence type="ECO:0000256" key="3">
    <source>
        <dbReference type="ARBA" id="ARBA00004489"/>
    </source>
</evidence>
<dbReference type="GO" id="GO:0003777">
    <property type="term" value="F:microtubule motor activity"/>
    <property type="evidence" value="ECO:0007669"/>
    <property type="project" value="InterPro"/>
</dbReference>
<proteinExistence type="inferred from homology"/>
<keyword evidence="21" id="KW-1185">Reference proteome</keyword>
<feature type="repeat" description="WD" evidence="16">
    <location>
        <begin position="1634"/>
        <end position="1675"/>
    </location>
</feature>
<dbReference type="InterPro" id="IPR056533">
    <property type="entry name" value="KIF21A/B_hel_1"/>
</dbReference>
<reference evidence="22" key="1">
    <citation type="submission" date="2025-08" db="UniProtKB">
        <authorList>
            <consortium name="RefSeq"/>
        </authorList>
    </citation>
    <scope>IDENTIFICATION</scope>
    <source>
        <strain evidence="22">Ishihara</strain>
        <tissue evidence="22">Whole body</tissue>
    </source>
</reference>
<evidence type="ECO:0000256" key="13">
    <source>
        <dbReference type="ARBA" id="ARBA00023175"/>
    </source>
</evidence>
<evidence type="ECO:0000256" key="9">
    <source>
        <dbReference type="ARBA" id="ARBA00022737"/>
    </source>
</evidence>
<dbReference type="InterPro" id="IPR015943">
    <property type="entry name" value="WD40/YVTN_repeat-like_dom_sf"/>
</dbReference>
<accession>A0A9J7IP66</accession>
<dbReference type="KEGG" id="sliu:111353455"/>
<dbReference type="InterPro" id="IPR027417">
    <property type="entry name" value="P-loop_NTPase"/>
</dbReference>
<dbReference type="GeneID" id="111353455"/>
<dbReference type="Pfam" id="PF00225">
    <property type="entry name" value="Kinesin"/>
    <property type="match status" value="1"/>
</dbReference>
<keyword evidence="5" id="KW-0963">Cytoplasm</keyword>
<keyword evidence="15" id="KW-0966">Cell projection</keyword>
<feature type="coiled-coil region" evidence="18">
    <location>
        <begin position="426"/>
        <end position="453"/>
    </location>
</feature>
<evidence type="ECO:0000256" key="10">
    <source>
        <dbReference type="ARBA" id="ARBA00022741"/>
    </source>
</evidence>
<dbReference type="RefSeq" id="XP_022822266.1">
    <property type="nucleotide sequence ID" value="XM_022966498.1"/>
</dbReference>
<dbReference type="Proteomes" id="UP000301870">
    <property type="component" value="Chromosome 16"/>
</dbReference>
<feature type="region of interest" description="Disordered" evidence="19">
    <location>
        <begin position="1250"/>
        <end position="1401"/>
    </location>
</feature>
<dbReference type="Pfam" id="PF00400">
    <property type="entry name" value="WD40"/>
    <property type="match status" value="2"/>
</dbReference>
<dbReference type="GO" id="GO:0005875">
    <property type="term" value="C:microtubule associated complex"/>
    <property type="evidence" value="ECO:0007669"/>
    <property type="project" value="TreeGrafter"/>
</dbReference>
<evidence type="ECO:0000259" key="20">
    <source>
        <dbReference type="PROSITE" id="PS50067"/>
    </source>
</evidence>
<keyword evidence="13 17" id="KW-0505">Motor protein</keyword>
<feature type="binding site" evidence="17">
    <location>
        <begin position="87"/>
        <end position="94"/>
    </location>
    <ligand>
        <name>ATP</name>
        <dbReference type="ChEBI" id="CHEBI:30616"/>
    </ligand>
</feature>
<feature type="compositionally biased region" description="Basic and acidic residues" evidence="19">
    <location>
        <begin position="1301"/>
        <end position="1313"/>
    </location>
</feature>
<evidence type="ECO:0000256" key="8">
    <source>
        <dbReference type="ARBA" id="ARBA00022701"/>
    </source>
</evidence>
<dbReference type="Gene3D" id="3.40.850.10">
    <property type="entry name" value="Kinesin motor domain"/>
    <property type="match status" value="1"/>
</dbReference>
<dbReference type="Gene3D" id="2.130.10.10">
    <property type="entry name" value="YVTN repeat-like/Quinoprotein amine dehydrogenase"/>
    <property type="match status" value="2"/>
</dbReference>
<evidence type="ECO:0000256" key="19">
    <source>
        <dbReference type="SAM" id="MobiDB-lite"/>
    </source>
</evidence>
<evidence type="ECO:0000256" key="2">
    <source>
        <dbReference type="ARBA" id="ARBA00004279"/>
    </source>
</evidence>
<feature type="compositionally biased region" description="Acidic residues" evidence="19">
    <location>
        <begin position="574"/>
        <end position="596"/>
    </location>
</feature>
<evidence type="ECO:0000256" key="1">
    <source>
        <dbReference type="ARBA" id="ARBA00004245"/>
    </source>
</evidence>
<feature type="compositionally biased region" description="Basic and acidic residues" evidence="19">
    <location>
        <begin position="560"/>
        <end position="573"/>
    </location>
</feature>
<dbReference type="GO" id="GO:0007018">
    <property type="term" value="P:microtubule-based movement"/>
    <property type="evidence" value="ECO:0007669"/>
    <property type="project" value="InterPro"/>
</dbReference>
<evidence type="ECO:0000256" key="15">
    <source>
        <dbReference type="ARBA" id="ARBA00023273"/>
    </source>
</evidence>
<feature type="compositionally biased region" description="Low complexity" evidence="19">
    <location>
        <begin position="1274"/>
        <end position="1289"/>
    </location>
</feature>
<evidence type="ECO:0000313" key="21">
    <source>
        <dbReference type="Proteomes" id="UP000301870"/>
    </source>
</evidence>
<dbReference type="SUPFAM" id="SSF52540">
    <property type="entry name" value="P-loop containing nucleoside triphosphate hydrolases"/>
    <property type="match status" value="1"/>
</dbReference>
<keyword evidence="6" id="KW-0597">Phosphoprotein</keyword>
<protein>
    <submittedName>
        <fullName evidence="22">Kinesin-like protein KIF21B isoform X1</fullName>
    </submittedName>
</protein>
<dbReference type="PANTHER" id="PTHR47969">
    <property type="entry name" value="CHROMOSOME-ASSOCIATED KINESIN KIF4A-RELATED"/>
    <property type="match status" value="1"/>
</dbReference>
<keyword evidence="14" id="KW-0206">Cytoskeleton</keyword>
<dbReference type="SUPFAM" id="SSF50978">
    <property type="entry name" value="WD40 repeat-like"/>
    <property type="match status" value="1"/>
</dbReference>
<evidence type="ECO:0000256" key="14">
    <source>
        <dbReference type="ARBA" id="ARBA00023212"/>
    </source>
</evidence>
<comment type="similarity">
    <text evidence="17">Belongs to the TRAFAC class myosin-kinesin ATPase superfamily. Kinesin family.</text>
</comment>
<dbReference type="Pfam" id="PF25764">
    <property type="entry name" value="KIF21A_4th"/>
    <property type="match status" value="1"/>
</dbReference>
<gene>
    <name evidence="22" type="primary">LOC111353455</name>
</gene>
<dbReference type="InterPro" id="IPR036322">
    <property type="entry name" value="WD40_repeat_dom_sf"/>
</dbReference>
<dbReference type="GO" id="GO:0007052">
    <property type="term" value="P:mitotic spindle organization"/>
    <property type="evidence" value="ECO:0007669"/>
    <property type="project" value="TreeGrafter"/>
</dbReference>
<dbReference type="Pfam" id="PF23204">
    <property type="entry name" value="KIF21A_2nd"/>
    <property type="match status" value="1"/>
</dbReference>
<dbReference type="GO" id="GO:0030425">
    <property type="term" value="C:dendrite"/>
    <property type="evidence" value="ECO:0007669"/>
    <property type="project" value="UniProtKB-SubCell"/>
</dbReference>
<organism evidence="21 22">
    <name type="scientific">Spodoptera litura</name>
    <name type="common">Asian cotton leafworm</name>
    <dbReference type="NCBI Taxonomy" id="69820"/>
    <lineage>
        <taxon>Eukaryota</taxon>
        <taxon>Metazoa</taxon>
        <taxon>Ecdysozoa</taxon>
        <taxon>Arthropoda</taxon>
        <taxon>Hexapoda</taxon>
        <taxon>Insecta</taxon>
        <taxon>Pterygota</taxon>
        <taxon>Neoptera</taxon>
        <taxon>Endopterygota</taxon>
        <taxon>Lepidoptera</taxon>
        <taxon>Glossata</taxon>
        <taxon>Ditrysia</taxon>
        <taxon>Noctuoidea</taxon>
        <taxon>Noctuidae</taxon>
        <taxon>Amphipyrinae</taxon>
        <taxon>Spodoptera</taxon>
    </lineage>
</organism>
<keyword evidence="10 17" id="KW-0547">Nucleotide-binding</keyword>
<keyword evidence="11 17" id="KW-0067">ATP-binding</keyword>
<feature type="compositionally biased region" description="Low complexity" evidence="19">
    <location>
        <begin position="1254"/>
        <end position="1265"/>
    </location>
</feature>
<evidence type="ECO:0000256" key="4">
    <source>
        <dbReference type="ARBA" id="ARBA00004624"/>
    </source>
</evidence>
<evidence type="ECO:0000313" key="22">
    <source>
        <dbReference type="RefSeq" id="XP_022822266.1"/>
    </source>
</evidence>
<feature type="coiled-coil region" evidence="18">
    <location>
        <begin position="1193"/>
        <end position="1227"/>
    </location>
</feature>
<dbReference type="SMART" id="SM00320">
    <property type="entry name" value="WD40"/>
    <property type="match status" value="5"/>
</dbReference>
<dbReference type="PANTHER" id="PTHR47969:SF28">
    <property type="entry name" value="KINESIN-LIKE PROTEIN KIF21B"/>
    <property type="match status" value="1"/>
</dbReference>
<dbReference type="InterPro" id="IPR036961">
    <property type="entry name" value="Kinesin_motor_dom_sf"/>
</dbReference>
<dbReference type="FunFam" id="3.40.850.10:FF:000011">
    <property type="entry name" value="Kinesin family member 21A"/>
    <property type="match status" value="1"/>
</dbReference>
<dbReference type="InterPro" id="IPR001752">
    <property type="entry name" value="Kinesin_motor_dom"/>
</dbReference>
<comment type="subcellular location">
    <subcellularLocation>
        <location evidence="3">Cell projection</location>
        <location evidence="3">Axon</location>
    </subcellularLocation>
    <subcellularLocation>
        <location evidence="2">Cell projection</location>
        <location evidence="2">Dendrite</location>
    </subcellularLocation>
    <subcellularLocation>
        <location evidence="4">Cell projection</location>
        <location evidence="4">Growth cone</location>
    </subcellularLocation>
    <subcellularLocation>
        <location evidence="1">Cytoplasm</location>
        <location evidence="1">Cytoskeleton</location>
    </subcellularLocation>
</comment>
<dbReference type="InterPro" id="IPR019821">
    <property type="entry name" value="Kinesin_motor_CS"/>
</dbReference>
<evidence type="ECO:0000256" key="6">
    <source>
        <dbReference type="ARBA" id="ARBA00022553"/>
    </source>
</evidence>
<dbReference type="Pfam" id="PF23203">
    <property type="entry name" value="KIF21A"/>
    <property type="match status" value="1"/>
</dbReference>
<dbReference type="CTD" id="34422"/>
<keyword evidence="12 18" id="KW-0175">Coiled coil</keyword>
<sequence>MADESSVRVAVRIRPQTPAEVVEGCGICARAGGPAGEGGVALGSERAFTFDYAFEPSCCQQAVYDTCVRKLVEAALDGYNATVLAYGQTGSGKTYTMGSGWEGEGDGDEERRGIIPRAIRDLFAGAEARADEARAQGQLPPEFSVQAQFIELYNEDIVDLLDPAKDPFAKGALRITEDGCGGVRIVGASMRAVRGAQEALGALRAGALARTTAATNMNSSSSRSHAVFTLLLRQRRLAPDQDTSVDREADSEAPEQYETLTAKFHFVDLAGSERLKRTGATGERAKEGISINCGLLALGNVISALGDRSRKVLHVPYRDSKLTRLLQDSLGGNSNTVMIACVSPSDRDFMETLNTLKYANRARNIKNRCVVNQDLTSRTIHQLRQEVARLQLELAEYKQGKRVISENGEEGWSDVVQENAILTGEVESLRRRVKAMQGTIEQLSARNSELVAEKALGNWGPKDGSPDTNDCSLTALVQGYVSEIEDLRAQLLESNAMYEASRKREATVARTRHDSVQDPSLIIDDAKRELYKEKELLARSMGELEFQRKLNMSESMTSAVDDRPIGERERAEGESAEDSEPSDGDGEASDSEEEDSEVKGQRVLSAQLAALSEDIDTKARLIEQLELSQRRLAALRTHYEQRLDTLHHQIKATNDEKDKVLASLASQASPPSEKLKRVKEEYERRVGSMSRELKRLQAAAREHTRLQRSQQHAALQLAALRTDLAAMKRDKVKLVQRMREEAKRHAQAEAARAKEVAQLRKESRKNANLIRSLEAETKMKEAVLRRKQEEVSLLRKGHRDKLSSRAAGRLHERAQARKSKGCREAWARLECWVSRAVAARVTLGELEAAMERLLAQRERARDASDPDTLHLLRYLRDAIADTQAQIMQIEEENDENQLPVVLEQVCSAEAGRYSLARLAALTLQHAQDAARHHKLLHDTRAQLAEVRRTHRSITQYYSLARLAALTLQHAQDAARHHKLLHDTRAQLAEVRRTHRSITQYYSLARLAALTLQHAQDAARHHKLLHDTRAQLAEVRRTHRSITQYYSLARLAALTLQHAQDAARHHKLLHDTRAQLAEVRRTHRSITQYYSLARLAALTLQHAQDAARHHKLLHDTRAQLAEVRRTHRSITQYYSLARLAALTLQHAQDAARHHKLLHDTRAQLAEVRRTHRSITQYYSLARLAALTLQHAQDAARHHKLLHDTRAQLAELQEQSERSAAALRLANADQNLNPWGVPAALSALLQHVSSGTSTRSVSPVDSSLLDVRPSNGVRESSTAPTSPPDDNTPSPFQRNTQRRGSVRLRDLGVIGRDEDPMTQSMVEPASPRPIPLSRVPSAPGSLRGLQPLNSGGGVLASPVAVRRPPAPPESPRPPRRQLSKPASLEPSATVGTPPASPGAARRARDDDVFLRLTGAGNDNTPQGVVKEITLKRTSGSGGSGTGAWLQCTHVAEGHAGAALALAATPDLLYSGGVDRTVRGWDFVAGTETWRGWCGGSVGALAAAERLVLAAAGAAVRLFDTRSRTPVTTLWSSGVTGPCPANRGVGGEVAVTALALAQNHRLYTAVGDKLRLWDLRMMECVCKLWTGHAAAVMCLAVGRAAAGDLVATGSKDHYVRTLDMLPQDTGNYEASNRWLLEPPHYDGVQALALSQEDGALYSASRDTSLKRWSLTDHTLTHGVMNAHKGWVTGVCAVRAVDAGLVASCGRDAALRLWSGALRPAAAPAALPDLPHALRAHPAAPALYTAGNGGEVRSWRVTLEQ</sequence>
<keyword evidence="7 16" id="KW-0853">WD repeat</keyword>
<feature type="region of interest" description="Disordered" evidence="19">
    <location>
        <begin position="549"/>
        <end position="600"/>
    </location>
</feature>
<evidence type="ECO:0000256" key="18">
    <source>
        <dbReference type="SAM" id="Coils"/>
    </source>
</evidence>
<dbReference type="PROSITE" id="PS00411">
    <property type="entry name" value="KINESIN_MOTOR_1"/>
    <property type="match status" value="1"/>
</dbReference>
<dbReference type="GO" id="GO:0030426">
    <property type="term" value="C:growth cone"/>
    <property type="evidence" value="ECO:0007669"/>
    <property type="project" value="UniProtKB-SubCell"/>
</dbReference>
<dbReference type="SMART" id="SM00129">
    <property type="entry name" value="KISc"/>
    <property type="match status" value="1"/>
</dbReference>
<feature type="repeat" description="WD" evidence="16">
    <location>
        <begin position="1449"/>
        <end position="1488"/>
    </location>
</feature>
<evidence type="ECO:0000256" key="7">
    <source>
        <dbReference type="ARBA" id="ARBA00022574"/>
    </source>
</evidence>
<dbReference type="PRINTS" id="PR00380">
    <property type="entry name" value="KINESINHEAVY"/>
</dbReference>